<organism evidence="7 8">
    <name type="scientific">Rotaria magnacalcarata</name>
    <dbReference type="NCBI Taxonomy" id="392030"/>
    <lineage>
        <taxon>Eukaryota</taxon>
        <taxon>Metazoa</taxon>
        <taxon>Spiralia</taxon>
        <taxon>Gnathifera</taxon>
        <taxon>Rotifera</taxon>
        <taxon>Eurotatoria</taxon>
        <taxon>Bdelloidea</taxon>
        <taxon>Philodinida</taxon>
        <taxon>Philodinidae</taxon>
        <taxon>Rotaria</taxon>
    </lineage>
</organism>
<accession>A0A820DAU6</accession>
<dbReference type="Gene3D" id="2.20.25.240">
    <property type="match status" value="1"/>
</dbReference>
<comment type="caution">
    <text evidence="7">The sequence shown here is derived from an EMBL/GenBank/DDBJ whole genome shotgun (WGS) entry which is preliminary data.</text>
</comment>
<dbReference type="PANTHER" id="PTHR47160">
    <property type="entry name" value="PUTATIVE-RELATED"/>
    <property type="match status" value="1"/>
</dbReference>
<name>A0A820DAU6_9BILA</name>
<evidence type="ECO:0000256" key="3">
    <source>
        <dbReference type="ARBA" id="ARBA00022833"/>
    </source>
</evidence>
<reference evidence="7" key="1">
    <citation type="submission" date="2021-02" db="EMBL/GenBank/DDBJ databases">
        <authorList>
            <person name="Nowell W R."/>
        </authorList>
    </citation>
    <scope>NUCLEOTIDE SEQUENCE</scope>
</reference>
<keyword evidence="2" id="KW-0863">Zinc-finger</keyword>
<gene>
    <name evidence="7" type="ORF">UXM345_LOCUS29465</name>
    <name evidence="6" type="ORF">XDN619_LOCUS30475</name>
</gene>
<evidence type="ECO:0000256" key="2">
    <source>
        <dbReference type="ARBA" id="ARBA00022771"/>
    </source>
</evidence>
<feature type="domain" description="FLYWCH-type" evidence="4">
    <location>
        <begin position="34"/>
        <end position="90"/>
    </location>
</feature>
<keyword evidence="1" id="KW-0479">Metal-binding</keyword>
<evidence type="ECO:0000259" key="4">
    <source>
        <dbReference type="Pfam" id="PF04500"/>
    </source>
</evidence>
<dbReference type="EMBL" id="CAJNRG010015085">
    <property type="protein sequence ID" value="CAF2161520.1"/>
    <property type="molecule type" value="Genomic_DNA"/>
</dbReference>
<dbReference type="Proteomes" id="UP000663842">
    <property type="component" value="Unassembled WGS sequence"/>
</dbReference>
<dbReference type="Proteomes" id="UP000663887">
    <property type="component" value="Unassembled WGS sequence"/>
</dbReference>
<evidence type="ECO:0000259" key="5">
    <source>
        <dbReference type="Pfam" id="PF10551"/>
    </source>
</evidence>
<dbReference type="GO" id="GO:0008270">
    <property type="term" value="F:zinc ion binding"/>
    <property type="evidence" value="ECO:0007669"/>
    <property type="project" value="UniProtKB-KW"/>
</dbReference>
<dbReference type="EMBL" id="CAJOBF010007252">
    <property type="protein sequence ID" value="CAF4227785.1"/>
    <property type="molecule type" value="Genomic_DNA"/>
</dbReference>
<dbReference type="AlphaFoldDB" id="A0A820DAU6"/>
<dbReference type="InterPro" id="IPR007588">
    <property type="entry name" value="Znf_FLYWCH"/>
</dbReference>
<protein>
    <recommendedName>
        <fullName evidence="9">MULE transposase domain-containing protein</fullName>
    </recommendedName>
</protein>
<sequence length="455" mass="52995">MCQLILVPIIMLRKTTLSPHSHCSNMTTIPSNGTTKNKPRLDHDGYSYIMDRSTSEKNYWRCIKYYSDRCHSRLHTCISTNAIVKPPSEHTCKVNDISEPSIVRLPARDNIKRRIRMLRHNNQVVKDPNDPNFPSVPIQLTKTARKDQFLRCDTGPGDDRILIFASDEQVDVLQDTDEFLVDGTFKVVPDIFYQLYIIHGVFRDHAIPLIYALLRRKTKETYQHFIREILNIAPRWSPRAVMLDFEQASFGAFQAAFPNASLSGCYFHLRQTIHRKLQELGHQNQYQTDPIFAHNIHKIAALAFLELNSVVNGFESLSNELGHHYDDIMDYFEGTYIGRLRSNRTRRKPMFEIDFWNIHRRTTQSLMRTNNSAEAYNRRIRSVFQCAHPTLWVFLQKLINEETATHADILHICAGQPPKKKKTNERLERRLLNLLVNPHRDISVQINSIAYNISL</sequence>
<evidence type="ECO:0008006" key="9">
    <source>
        <dbReference type="Google" id="ProtNLM"/>
    </source>
</evidence>
<evidence type="ECO:0000313" key="6">
    <source>
        <dbReference type="EMBL" id="CAF2161520.1"/>
    </source>
</evidence>
<evidence type="ECO:0000313" key="7">
    <source>
        <dbReference type="EMBL" id="CAF4227785.1"/>
    </source>
</evidence>
<feature type="domain" description="MULE transposase" evidence="5">
    <location>
        <begin position="180"/>
        <end position="271"/>
    </location>
</feature>
<proteinExistence type="predicted"/>
<evidence type="ECO:0000313" key="8">
    <source>
        <dbReference type="Proteomes" id="UP000663842"/>
    </source>
</evidence>
<dbReference type="Pfam" id="PF10551">
    <property type="entry name" value="MULE"/>
    <property type="match status" value="1"/>
</dbReference>
<dbReference type="PANTHER" id="PTHR47160:SF5">
    <property type="entry name" value="MULE TRANSPOSASE DOMAIN-CONTAINING PROTEIN"/>
    <property type="match status" value="1"/>
</dbReference>
<dbReference type="InterPro" id="IPR018289">
    <property type="entry name" value="MULE_transposase_dom"/>
</dbReference>
<evidence type="ECO:0000256" key="1">
    <source>
        <dbReference type="ARBA" id="ARBA00022723"/>
    </source>
</evidence>
<dbReference type="Pfam" id="PF04500">
    <property type="entry name" value="FLYWCH"/>
    <property type="match status" value="1"/>
</dbReference>
<keyword evidence="3" id="KW-0862">Zinc</keyword>